<dbReference type="SUPFAM" id="SSF53067">
    <property type="entry name" value="Actin-like ATPase domain"/>
    <property type="match status" value="2"/>
</dbReference>
<dbReference type="PIRSF" id="PIRSF000538">
    <property type="entry name" value="GlpK"/>
    <property type="match status" value="1"/>
</dbReference>
<dbReference type="InterPro" id="IPR018483">
    <property type="entry name" value="Carb_kinase_FGGY_CS"/>
</dbReference>
<dbReference type="CDD" id="cd07783">
    <property type="entry name" value="ASKHA_NBD_FGGY_SePSK_AtXK1-like"/>
    <property type="match status" value="1"/>
</dbReference>
<dbReference type="AlphaFoldDB" id="A0A5D6WPW5"/>
<reference evidence="7 8" key="1">
    <citation type="submission" date="2019-08" db="EMBL/GenBank/DDBJ databases">
        <title>Selenomonas sp. mPRGC5 and Selenomonas sp. mPRGC8 isolated from ruminal fluid of dairy goat (Capra hircus).</title>
        <authorList>
            <person name="Poothong S."/>
            <person name="Nuengjamnong C."/>
            <person name="Tanasupawat S."/>
        </authorList>
    </citation>
    <scope>NUCLEOTIDE SEQUENCE [LARGE SCALE GENOMIC DNA]</scope>
    <source>
        <strain evidence="8">mPRGC8</strain>
    </source>
</reference>
<dbReference type="Pfam" id="PF00370">
    <property type="entry name" value="FGGY_N"/>
    <property type="match status" value="1"/>
</dbReference>
<keyword evidence="8" id="KW-1185">Reference proteome</keyword>
<name>A0A5D6WPW5_9FIRM</name>
<dbReference type="InterPro" id="IPR018484">
    <property type="entry name" value="FGGY_N"/>
</dbReference>
<dbReference type="PROSITE" id="PS00445">
    <property type="entry name" value="FGGY_KINASES_2"/>
    <property type="match status" value="1"/>
</dbReference>
<dbReference type="PANTHER" id="PTHR43095:SF2">
    <property type="entry name" value="GLUCONOKINASE"/>
    <property type="match status" value="1"/>
</dbReference>
<comment type="similarity">
    <text evidence="1 4">Belongs to the FGGY kinase family.</text>
</comment>
<feature type="domain" description="Carbohydrate kinase FGGY C-terminal" evidence="6">
    <location>
        <begin position="285"/>
        <end position="440"/>
    </location>
</feature>
<dbReference type="InterPro" id="IPR043129">
    <property type="entry name" value="ATPase_NBD"/>
</dbReference>
<dbReference type="InterPro" id="IPR050406">
    <property type="entry name" value="FGGY_Carb_Kinase"/>
</dbReference>
<accession>A0A5D6WPW5</accession>
<evidence type="ECO:0000256" key="3">
    <source>
        <dbReference type="ARBA" id="ARBA00022777"/>
    </source>
</evidence>
<protein>
    <submittedName>
        <fullName evidence="7">FGGY-family carbohydrate kinase</fullName>
    </submittedName>
</protein>
<comment type="caution">
    <text evidence="7">The sequence shown here is derived from an EMBL/GenBank/DDBJ whole genome shotgun (WGS) entry which is preliminary data.</text>
</comment>
<keyword evidence="3 4" id="KW-0418">Kinase</keyword>
<dbReference type="EMBL" id="VTOZ01000011">
    <property type="protein sequence ID" value="TYZ28968.1"/>
    <property type="molecule type" value="Genomic_DNA"/>
</dbReference>
<evidence type="ECO:0000256" key="2">
    <source>
        <dbReference type="ARBA" id="ARBA00022679"/>
    </source>
</evidence>
<dbReference type="Gene3D" id="3.30.420.40">
    <property type="match status" value="2"/>
</dbReference>
<dbReference type="GO" id="GO:0016301">
    <property type="term" value="F:kinase activity"/>
    <property type="evidence" value="ECO:0007669"/>
    <property type="project" value="UniProtKB-KW"/>
</dbReference>
<proteinExistence type="inferred from homology"/>
<gene>
    <name evidence="7" type="ORF">FZ041_06570</name>
</gene>
<dbReference type="GO" id="GO:0005975">
    <property type="term" value="P:carbohydrate metabolic process"/>
    <property type="evidence" value="ECO:0007669"/>
    <property type="project" value="InterPro"/>
</dbReference>
<dbReference type="Pfam" id="PF02782">
    <property type="entry name" value="FGGY_C"/>
    <property type="match status" value="1"/>
</dbReference>
<keyword evidence="2 4" id="KW-0808">Transferase</keyword>
<dbReference type="InterPro" id="IPR000577">
    <property type="entry name" value="Carb_kinase_FGGY"/>
</dbReference>
<organism evidence="7 8">
    <name type="scientific">Selenomonas caprae</name>
    <dbReference type="NCBI Taxonomy" id="2606905"/>
    <lineage>
        <taxon>Bacteria</taxon>
        <taxon>Bacillati</taxon>
        <taxon>Bacillota</taxon>
        <taxon>Negativicutes</taxon>
        <taxon>Selenomonadales</taxon>
        <taxon>Selenomonadaceae</taxon>
        <taxon>Selenomonas</taxon>
    </lineage>
</organism>
<sequence>MKTVLVLNMGMKSIRSIIFRADGQKLSQAALPLTSAINDMRVEQDASEWWEKALVVMGKSIREAGIKQLDAITVTASASCLVCLDEEGQPLAPVMMVSDKRAQAEAEAISRMPEFAEAREKTHLSMSSSLLLPKILWVKRQAEAIFGKTTYFLTPNAFLLYRLCGKPVTDCLDAGKFHYDQTTKKYPQKLLQSLGIRLDSLPEVVAIGDVAGDLLEDIKNRLGIGGKINVVASSYDAICSFFGSGAVEEGEASDVSGTVTVFRTISYKSGNLGIESKVYESLYEAENARIVGGSNNLGGGLIEWAKQCYYQNEPYPYEVMEKEAAEVDVGAKGLIFLPYLLGERAPIWNDDARGVFFGLERMHTRKDMTRAVFESAGFIDMDMKNAIEEAGIKIKQVRLSGGLARLNLVSQIKADILGVDVLVLSEFETTSTGAAMLALIGIDYFHSIQEAAENFVRVRMIIKPDMENHRKYQHVYNLYKSTYEVLQPLYKKRIQMLEALRTDREVYIENL</sequence>
<evidence type="ECO:0000259" key="6">
    <source>
        <dbReference type="Pfam" id="PF02782"/>
    </source>
</evidence>
<evidence type="ECO:0000313" key="7">
    <source>
        <dbReference type="EMBL" id="TYZ28968.1"/>
    </source>
</evidence>
<feature type="domain" description="Carbohydrate kinase FGGY N-terminal" evidence="5">
    <location>
        <begin position="4"/>
        <end position="243"/>
    </location>
</feature>
<dbReference type="RefSeq" id="WP_149188991.1">
    <property type="nucleotide sequence ID" value="NZ_VTOZ01000011.1"/>
</dbReference>
<dbReference type="PANTHER" id="PTHR43095">
    <property type="entry name" value="SUGAR KINASE"/>
    <property type="match status" value="1"/>
</dbReference>
<evidence type="ECO:0000256" key="4">
    <source>
        <dbReference type="RuleBase" id="RU003733"/>
    </source>
</evidence>
<dbReference type="GO" id="GO:0016773">
    <property type="term" value="F:phosphotransferase activity, alcohol group as acceptor"/>
    <property type="evidence" value="ECO:0007669"/>
    <property type="project" value="InterPro"/>
</dbReference>
<dbReference type="Proteomes" id="UP000322783">
    <property type="component" value="Unassembled WGS sequence"/>
</dbReference>
<dbReference type="InterPro" id="IPR018485">
    <property type="entry name" value="FGGY_C"/>
</dbReference>
<evidence type="ECO:0000256" key="1">
    <source>
        <dbReference type="ARBA" id="ARBA00009156"/>
    </source>
</evidence>
<evidence type="ECO:0000259" key="5">
    <source>
        <dbReference type="Pfam" id="PF00370"/>
    </source>
</evidence>
<evidence type="ECO:0000313" key="8">
    <source>
        <dbReference type="Proteomes" id="UP000322783"/>
    </source>
</evidence>